<dbReference type="HAMAP" id="MF_00246">
    <property type="entry name" value="Galactokinase"/>
    <property type="match status" value="1"/>
</dbReference>
<keyword evidence="5 11" id="KW-0547">Nucleotide-binding</keyword>
<dbReference type="GO" id="GO:0005524">
    <property type="term" value="F:ATP binding"/>
    <property type="evidence" value="ECO:0007669"/>
    <property type="project" value="UniProtKB-UniRule"/>
</dbReference>
<keyword evidence="7 11" id="KW-0067">ATP-binding</keyword>
<evidence type="ECO:0000256" key="7">
    <source>
        <dbReference type="ARBA" id="ARBA00022840"/>
    </source>
</evidence>
<evidence type="ECO:0000256" key="11">
    <source>
        <dbReference type="HAMAP-Rule" id="MF_00246"/>
    </source>
</evidence>
<comment type="subcellular location">
    <subcellularLocation>
        <location evidence="11">Cytoplasm</location>
    </subcellularLocation>
</comment>
<name>I5ATK6_EUBC6</name>
<accession>I5ATK6</accession>
<dbReference type="PIRSF" id="PIRSF000530">
    <property type="entry name" value="Galactokinase"/>
    <property type="match status" value="1"/>
</dbReference>
<dbReference type="eggNOG" id="COG0153">
    <property type="taxonomic scope" value="Bacteria"/>
</dbReference>
<evidence type="ECO:0000256" key="6">
    <source>
        <dbReference type="ARBA" id="ARBA00022777"/>
    </source>
</evidence>
<dbReference type="Gene3D" id="3.30.230.10">
    <property type="match status" value="1"/>
</dbReference>
<protein>
    <recommendedName>
        <fullName evidence="11 12">Galactokinase</fullName>
        <ecNumber evidence="11 12">2.7.1.6</ecNumber>
    </recommendedName>
    <alternativeName>
        <fullName evidence="11">Galactose kinase</fullName>
    </alternativeName>
</protein>
<dbReference type="NCBIfam" id="NF003705">
    <property type="entry name" value="PRK05322.1"/>
    <property type="match status" value="1"/>
</dbReference>
<dbReference type="PANTHER" id="PTHR10457:SF7">
    <property type="entry name" value="GALACTOKINASE-RELATED"/>
    <property type="match status" value="1"/>
</dbReference>
<dbReference type="Pfam" id="PF10509">
    <property type="entry name" value="GalKase_gal_bdg"/>
    <property type="match status" value="1"/>
</dbReference>
<dbReference type="InterPro" id="IPR000705">
    <property type="entry name" value="Galactokinase"/>
</dbReference>
<keyword evidence="3 11" id="KW-0808">Transferase</keyword>
<feature type="domain" description="GHMP kinase N-terminal" evidence="13">
    <location>
        <begin position="97"/>
        <end position="185"/>
    </location>
</feature>
<evidence type="ECO:0000256" key="2">
    <source>
        <dbReference type="ARBA" id="ARBA00022490"/>
    </source>
</evidence>
<dbReference type="Pfam" id="PF00288">
    <property type="entry name" value="GHMP_kinases_N"/>
    <property type="match status" value="1"/>
</dbReference>
<organism evidence="16 17">
    <name type="scientific">Eubacterium cellulosolvens (strain ATCC 43171 / JCM 9499 / 6)</name>
    <name type="common">Cillobacterium cellulosolvens</name>
    <dbReference type="NCBI Taxonomy" id="633697"/>
    <lineage>
        <taxon>Bacteria</taxon>
        <taxon>Bacillati</taxon>
        <taxon>Bacillota</taxon>
        <taxon>Clostridia</taxon>
        <taxon>Eubacteriales</taxon>
        <taxon>Eubacteriaceae</taxon>
        <taxon>Eubacterium</taxon>
    </lineage>
</organism>
<evidence type="ECO:0000256" key="1">
    <source>
        <dbReference type="ARBA" id="ARBA00006566"/>
    </source>
</evidence>
<feature type="site" description="Transition state stabilizer" evidence="11">
    <location>
        <position position="31"/>
    </location>
</feature>
<evidence type="ECO:0000256" key="9">
    <source>
        <dbReference type="ARBA" id="ARBA00023144"/>
    </source>
</evidence>
<evidence type="ECO:0000259" key="15">
    <source>
        <dbReference type="Pfam" id="PF10509"/>
    </source>
</evidence>
<dbReference type="EC" id="2.7.1.6" evidence="11 12"/>
<dbReference type="NCBIfam" id="TIGR00131">
    <property type="entry name" value="gal_kin"/>
    <property type="match status" value="1"/>
</dbReference>
<dbReference type="HOGENOM" id="CLU_017814_2_1_9"/>
<dbReference type="PROSITE" id="PS00106">
    <property type="entry name" value="GALACTOKINASE"/>
    <property type="match status" value="1"/>
</dbReference>
<keyword evidence="6 11" id="KW-0418">Kinase</keyword>
<dbReference type="GO" id="GO:0000287">
    <property type="term" value="F:magnesium ion binding"/>
    <property type="evidence" value="ECO:0007669"/>
    <property type="project" value="UniProtKB-UniRule"/>
</dbReference>
<evidence type="ECO:0000256" key="8">
    <source>
        <dbReference type="ARBA" id="ARBA00022842"/>
    </source>
</evidence>
<feature type="binding site" evidence="11">
    <location>
        <begin position="37"/>
        <end position="40"/>
    </location>
    <ligand>
        <name>substrate</name>
    </ligand>
</feature>
<keyword evidence="2 11" id="KW-0963">Cytoplasm</keyword>
<feature type="binding site" evidence="11">
    <location>
        <position position="134"/>
    </location>
    <ligand>
        <name>Mg(2+)</name>
        <dbReference type="ChEBI" id="CHEBI:18420"/>
    </ligand>
</feature>
<feature type="domain" description="GHMP kinase C-terminal" evidence="14">
    <location>
        <begin position="289"/>
        <end position="367"/>
    </location>
</feature>
<comment type="caution">
    <text evidence="11">Lacks conserved residue(s) required for the propagation of feature annotation.</text>
</comment>
<dbReference type="PRINTS" id="PR00959">
    <property type="entry name" value="MEVGALKINASE"/>
</dbReference>
<comment type="catalytic activity">
    <reaction evidence="11">
        <text>alpha-D-galactose + ATP = alpha-D-galactose 1-phosphate + ADP + H(+)</text>
        <dbReference type="Rhea" id="RHEA:13553"/>
        <dbReference type="ChEBI" id="CHEBI:15378"/>
        <dbReference type="ChEBI" id="CHEBI:28061"/>
        <dbReference type="ChEBI" id="CHEBI:30616"/>
        <dbReference type="ChEBI" id="CHEBI:58336"/>
        <dbReference type="ChEBI" id="CHEBI:456216"/>
        <dbReference type="EC" id="2.7.1.6"/>
    </reaction>
</comment>
<dbReference type="Pfam" id="PF08544">
    <property type="entry name" value="GHMP_kinases_C"/>
    <property type="match status" value="1"/>
</dbReference>
<comment type="pathway">
    <text evidence="11">Carbohydrate metabolism; galactose metabolism.</text>
</comment>
<evidence type="ECO:0000256" key="3">
    <source>
        <dbReference type="ARBA" id="ARBA00022679"/>
    </source>
</evidence>
<dbReference type="UniPathway" id="UPA00214"/>
<dbReference type="EMBL" id="CM001487">
    <property type="protein sequence ID" value="EIM57129.1"/>
    <property type="molecule type" value="Genomic_DNA"/>
</dbReference>
<dbReference type="PRINTS" id="PR00473">
    <property type="entry name" value="GALCTOKINASE"/>
</dbReference>
<dbReference type="InterPro" id="IPR022963">
    <property type="entry name" value="Galactokinase_bac"/>
</dbReference>
<dbReference type="FunFam" id="3.30.70.890:FF:000001">
    <property type="entry name" value="Galactokinase"/>
    <property type="match status" value="1"/>
</dbReference>
<feature type="active site" description="Proton acceptor" evidence="11">
    <location>
        <position position="178"/>
    </location>
</feature>
<evidence type="ECO:0000313" key="17">
    <source>
        <dbReference type="Proteomes" id="UP000005753"/>
    </source>
</evidence>
<comment type="similarity">
    <text evidence="1 11">Belongs to the GHMP kinase family. GalK subfamily.</text>
</comment>
<sequence>MADEKVIQDLKDKFTELYGEGEMRCFFAPGRVNLIGEHIDYNGGHVFPCALTLGTYGVARKRADKKIRFYSTNLAHTGVIEADLDDLVYKKEDDWANYAKGVVWAFMENGFVPECGFDFACTGTIPNKSGLSSSASLEVLTGTVLMGLFGFDTDQVQNARFSQLAENKFVGMNCGIMDQFASAKGQEDKAILLDCATLDYTYTPVVLGDAKLVIVNTNKPHELTNSAYNDRRRECEEALELLRTKKDIQAICQLSPEEFEEIKDVITDPVVQKRAKHAVYEENRCVTAVKELNAGNIPAFGKLMLGSHESLRDDFEVSCEELDVLVEEAWKCEGTIGARMTGGGFGGCTVNIVKGDAVDSFVKTVGERYQARTGLVADFYVVSIGDGAHEVCE</sequence>
<dbReference type="InterPro" id="IPR019539">
    <property type="entry name" value="GalKase_N"/>
</dbReference>
<gene>
    <name evidence="11" type="primary">galK</name>
    <name evidence="16" type="ORF">EubceDRAFT1_1316</name>
</gene>
<dbReference type="GO" id="GO:0005829">
    <property type="term" value="C:cytosol"/>
    <property type="evidence" value="ECO:0007669"/>
    <property type="project" value="TreeGrafter"/>
</dbReference>
<evidence type="ECO:0000313" key="16">
    <source>
        <dbReference type="EMBL" id="EIM57129.1"/>
    </source>
</evidence>
<comment type="function">
    <text evidence="11">Catalyzes the transfer of the gamma-phosphate of ATP to D-galactose to form alpha-D-galactose-1-phosphate (Gal-1-P).</text>
</comment>
<keyword evidence="8 11" id="KW-0460">Magnesium</keyword>
<feature type="domain" description="Galactokinase N-terminal" evidence="15">
    <location>
        <begin position="13"/>
        <end position="61"/>
    </location>
</feature>
<dbReference type="InterPro" id="IPR019741">
    <property type="entry name" value="Galactokinase_CS"/>
</dbReference>
<keyword evidence="9 11" id="KW-0299">Galactose metabolism</keyword>
<proteinExistence type="inferred from homology"/>
<evidence type="ECO:0000259" key="13">
    <source>
        <dbReference type="Pfam" id="PF00288"/>
    </source>
</evidence>
<evidence type="ECO:0000256" key="12">
    <source>
        <dbReference type="NCBIfam" id="TIGR00131"/>
    </source>
</evidence>
<keyword evidence="10 11" id="KW-0119">Carbohydrate metabolism</keyword>
<dbReference type="SUPFAM" id="SSF55060">
    <property type="entry name" value="GHMP Kinase, C-terminal domain"/>
    <property type="match status" value="1"/>
</dbReference>
<dbReference type="AlphaFoldDB" id="I5ATK6"/>
<dbReference type="FunFam" id="3.30.230.10:FF:000017">
    <property type="entry name" value="Galactokinase"/>
    <property type="match status" value="1"/>
</dbReference>
<keyword evidence="17" id="KW-1185">Reference proteome</keyword>
<feature type="binding site" evidence="11">
    <location>
        <position position="166"/>
    </location>
    <ligand>
        <name>Mg(2+)</name>
        <dbReference type="ChEBI" id="CHEBI:18420"/>
    </ligand>
</feature>
<evidence type="ECO:0000256" key="4">
    <source>
        <dbReference type="ARBA" id="ARBA00022723"/>
    </source>
</evidence>
<dbReference type="Gene3D" id="3.30.70.890">
    <property type="entry name" value="GHMP kinase, C-terminal domain"/>
    <property type="match status" value="1"/>
</dbReference>
<dbReference type="GO" id="GO:0004335">
    <property type="term" value="F:galactokinase activity"/>
    <property type="evidence" value="ECO:0007669"/>
    <property type="project" value="UniProtKB-UniRule"/>
</dbReference>
<feature type="binding site" evidence="11">
    <location>
        <position position="71"/>
    </location>
    <ligand>
        <name>ATP</name>
        <dbReference type="ChEBI" id="CHEBI:30616"/>
    </ligand>
</feature>
<dbReference type="InterPro" id="IPR006206">
    <property type="entry name" value="Mevalonate/galactokinase"/>
</dbReference>
<dbReference type="InterPro" id="IPR014721">
    <property type="entry name" value="Ribsml_uS5_D2-typ_fold_subgr"/>
</dbReference>
<dbReference type="InterPro" id="IPR013750">
    <property type="entry name" value="GHMP_kinase_C_dom"/>
</dbReference>
<dbReference type="GO" id="GO:0006012">
    <property type="term" value="P:galactose metabolic process"/>
    <property type="evidence" value="ECO:0007669"/>
    <property type="project" value="UniProtKB-UniRule"/>
</dbReference>
<dbReference type="InterPro" id="IPR036554">
    <property type="entry name" value="GHMP_kinase_C_sf"/>
</dbReference>
<dbReference type="Proteomes" id="UP000005753">
    <property type="component" value="Chromosome"/>
</dbReference>
<dbReference type="OrthoDB" id="250531at2"/>
<dbReference type="SUPFAM" id="SSF54211">
    <property type="entry name" value="Ribosomal protein S5 domain 2-like"/>
    <property type="match status" value="1"/>
</dbReference>
<evidence type="ECO:0000256" key="10">
    <source>
        <dbReference type="ARBA" id="ARBA00023277"/>
    </source>
</evidence>
<evidence type="ECO:0000256" key="5">
    <source>
        <dbReference type="ARBA" id="ARBA00022741"/>
    </source>
</evidence>
<dbReference type="InterPro" id="IPR020568">
    <property type="entry name" value="Ribosomal_Su5_D2-typ_SF"/>
</dbReference>
<dbReference type="InterPro" id="IPR006204">
    <property type="entry name" value="GHMP_kinase_N_dom"/>
</dbReference>
<keyword evidence="4 11" id="KW-0479">Metal-binding</keyword>
<reference evidence="16 17" key="2">
    <citation type="submission" date="2012-02" db="EMBL/GenBank/DDBJ databases">
        <title>Improved High-Quality Draft sequence of Eubacterium cellulosolvens 6.</title>
        <authorList>
            <consortium name="US DOE Joint Genome Institute"/>
            <person name="Lucas S."/>
            <person name="Han J."/>
            <person name="Lapidus A."/>
            <person name="Cheng J.-F."/>
            <person name="Goodwin L."/>
            <person name="Pitluck S."/>
            <person name="Peters L."/>
            <person name="Mikhailova N."/>
            <person name="Gu W."/>
            <person name="Detter J.C."/>
            <person name="Han C."/>
            <person name="Tapia R."/>
            <person name="Land M."/>
            <person name="Hauser L."/>
            <person name="Kyrpides N."/>
            <person name="Ivanova N."/>
            <person name="Pagani I."/>
            <person name="Johnson E."/>
            <person name="Mukhopadhyay B."/>
            <person name="Anderson I."/>
            <person name="Woyke T."/>
        </authorList>
    </citation>
    <scope>NUCLEOTIDE SEQUENCE [LARGE SCALE GENOMIC DNA]</scope>
    <source>
        <strain evidence="16 17">6</strain>
    </source>
</reference>
<dbReference type="STRING" id="633697.EubceDRAFT1_1316"/>
<feature type="binding site" evidence="11">
    <location>
        <position position="228"/>
    </location>
    <ligand>
        <name>substrate</name>
    </ligand>
</feature>
<reference evidence="16 17" key="1">
    <citation type="submission" date="2010-08" db="EMBL/GenBank/DDBJ databases">
        <authorList>
            <consortium name="US DOE Joint Genome Institute (JGI-PGF)"/>
            <person name="Lucas S."/>
            <person name="Copeland A."/>
            <person name="Lapidus A."/>
            <person name="Cheng J.-F."/>
            <person name="Bruce D."/>
            <person name="Goodwin L."/>
            <person name="Pitluck S."/>
            <person name="Land M.L."/>
            <person name="Hauser L."/>
            <person name="Chang Y.-J."/>
            <person name="Anderson I.J."/>
            <person name="Johnson E."/>
            <person name="Mulhopadhyay B."/>
            <person name="Kyrpides N."/>
            <person name="Woyke T.J."/>
        </authorList>
    </citation>
    <scope>NUCLEOTIDE SEQUENCE [LARGE SCALE GENOMIC DNA]</scope>
    <source>
        <strain evidence="16 17">6</strain>
    </source>
</reference>
<dbReference type="PANTHER" id="PTHR10457">
    <property type="entry name" value="MEVALONATE KINASE/GALACTOKINASE"/>
    <property type="match status" value="1"/>
</dbReference>
<evidence type="ECO:0000259" key="14">
    <source>
        <dbReference type="Pfam" id="PF08544"/>
    </source>
</evidence>